<proteinExistence type="predicted"/>
<feature type="signal peptide" evidence="3">
    <location>
        <begin position="1"/>
        <end position="17"/>
    </location>
</feature>
<name>A0A8J2WQD2_9CRUS</name>
<evidence type="ECO:0000313" key="5">
    <source>
        <dbReference type="Proteomes" id="UP000789390"/>
    </source>
</evidence>
<dbReference type="AlphaFoldDB" id="A0A8J2WQD2"/>
<feature type="chain" id="PRO_5035197109" evidence="3">
    <location>
        <begin position="18"/>
        <end position="733"/>
    </location>
</feature>
<evidence type="ECO:0000256" key="3">
    <source>
        <dbReference type="SAM" id="SignalP"/>
    </source>
</evidence>
<reference evidence="4" key="1">
    <citation type="submission" date="2021-11" db="EMBL/GenBank/DDBJ databases">
        <authorList>
            <person name="Schell T."/>
        </authorList>
    </citation>
    <scope>NUCLEOTIDE SEQUENCE</scope>
    <source>
        <strain evidence="4">M5</strain>
    </source>
</reference>
<sequence>MMKALIMALLLIGVTFCQEAVPSKQSTLHPDDNLIATSTIASNNKEVNQEDEPKVLLPAPVDVSFAVGVKEQGAGEGVIPRVEIDTDGVPVVHGVVMPDDPSDTKTWRNARVLNNVLIEKQQQQQREDNNSSAIQEQQDMFIYRPESSVRILQDGFQPSQSDTSSFSPSLPYPAFYYQRFYQDKSSAQPQLPDSLAVETDEEDSSSSPSEALESVSESDPNVDGRGFNIKKKNTGITKAKPGSSYGSGARPITYYVQAEEAKGIHDDRSPYDYEPAQHQSTNYYTSDYSTQESVSKQDVQYYQQQLEQQQQQQLQLQLQEEQQMKLKHQQEQKQLQLQQEQQLKLHQQQLLQQQQEQQMKLQQQLLLQQQQEQEQLQAAQTQQQYQQETNPQRTGYYQQNSFLPGNVVPAPQDSFVIRDQTYTSGGQTFSVPIPVPKDQYVQQYGQQQQQYVPQQQPQYAYNFQQYPPQFSQQYYKQQQQTQQPLDFLGAKFKEQVQKAKDKLHGITDPVVDPLMEAGQKISTNLGLPDRVNQINQKVATPGILVPLAMVGGAALALGGLSTAIHLSNPETKNNVFKTLKIDNSTLAERITTALHPYRNTTRVARSVDDENEGYPAEPSEFVDDEKENLLDHVLSALNGPQKSFLAQMQQTGFDEWQKTPCAKRIFCDVMIQQNDDAINLMEKRMSTFLSLLDSGVARNLQALTSDVMDGIRRRNCRAFVCGSAQTQTSAQQQ</sequence>
<evidence type="ECO:0000256" key="1">
    <source>
        <dbReference type="SAM" id="Coils"/>
    </source>
</evidence>
<dbReference type="OrthoDB" id="8190309at2759"/>
<protein>
    <submittedName>
        <fullName evidence="4">Uncharacterized protein</fullName>
    </submittedName>
</protein>
<feature type="compositionally biased region" description="Low complexity" evidence="2">
    <location>
        <begin position="205"/>
        <end position="218"/>
    </location>
</feature>
<feature type="region of interest" description="Disordered" evidence="2">
    <location>
        <begin position="187"/>
        <end position="249"/>
    </location>
</feature>
<accession>A0A8J2WQD2</accession>
<keyword evidence="1" id="KW-0175">Coiled coil</keyword>
<keyword evidence="5" id="KW-1185">Reference proteome</keyword>
<dbReference type="EMBL" id="CAKKLH010000316">
    <property type="protein sequence ID" value="CAH0111772.1"/>
    <property type="molecule type" value="Genomic_DNA"/>
</dbReference>
<gene>
    <name evidence="4" type="ORF">DGAL_LOCUS15426</name>
</gene>
<comment type="caution">
    <text evidence="4">The sequence shown here is derived from an EMBL/GenBank/DDBJ whole genome shotgun (WGS) entry which is preliminary data.</text>
</comment>
<dbReference type="Proteomes" id="UP000789390">
    <property type="component" value="Unassembled WGS sequence"/>
</dbReference>
<evidence type="ECO:0000313" key="4">
    <source>
        <dbReference type="EMBL" id="CAH0111772.1"/>
    </source>
</evidence>
<organism evidence="4 5">
    <name type="scientific">Daphnia galeata</name>
    <dbReference type="NCBI Taxonomy" id="27404"/>
    <lineage>
        <taxon>Eukaryota</taxon>
        <taxon>Metazoa</taxon>
        <taxon>Ecdysozoa</taxon>
        <taxon>Arthropoda</taxon>
        <taxon>Crustacea</taxon>
        <taxon>Branchiopoda</taxon>
        <taxon>Diplostraca</taxon>
        <taxon>Cladocera</taxon>
        <taxon>Anomopoda</taxon>
        <taxon>Daphniidae</taxon>
        <taxon>Daphnia</taxon>
    </lineage>
</organism>
<evidence type="ECO:0000256" key="2">
    <source>
        <dbReference type="SAM" id="MobiDB-lite"/>
    </source>
</evidence>
<feature type="coiled-coil region" evidence="1">
    <location>
        <begin position="299"/>
        <end position="382"/>
    </location>
</feature>
<keyword evidence="3" id="KW-0732">Signal</keyword>